<organism evidence="2 3">
    <name type="scientific">Ramazzottius varieornatus</name>
    <name type="common">Water bear</name>
    <name type="synonym">Tardigrade</name>
    <dbReference type="NCBI Taxonomy" id="947166"/>
    <lineage>
        <taxon>Eukaryota</taxon>
        <taxon>Metazoa</taxon>
        <taxon>Ecdysozoa</taxon>
        <taxon>Tardigrada</taxon>
        <taxon>Eutardigrada</taxon>
        <taxon>Parachela</taxon>
        <taxon>Hypsibioidea</taxon>
        <taxon>Ramazzottiidae</taxon>
        <taxon>Ramazzottius</taxon>
    </lineage>
</organism>
<reference evidence="2 3" key="1">
    <citation type="journal article" date="2016" name="Nat. Commun.">
        <title>Extremotolerant tardigrade genome and improved radiotolerance of human cultured cells by tardigrade-unique protein.</title>
        <authorList>
            <person name="Hashimoto T."/>
            <person name="Horikawa D.D."/>
            <person name="Saito Y."/>
            <person name="Kuwahara H."/>
            <person name="Kozuka-Hata H."/>
            <person name="Shin-I T."/>
            <person name="Minakuchi Y."/>
            <person name="Ohishi K."/>
            <person name="Motoyama A."/>
            <person name="Aizu T."/>
            <person name="Enomoto A."/>
            <person name="Kondo K."/>
            <person name="Tanaka S."/>
            <person name="Hara Y."/>
            <person name="Koshikawa S."/>
            <person name="Sagara H."/>
            <person name="Miura T."/>
            <person name="Yokobori S."/>
            <person name="Miyagawa K."/>
            <person name="Suzuki Y."/>
            <person name="Kubo T."/>
            <person name="Oyama M."/>
            <person name="Kohara Y."/>
            <person name="Fujiyama A."/>
            <person name="Arakawa K."/>
            <person name="Katayama T."/>
            <person name="Toyoda A."/>
            <person name="Kunieda T."/>
        </authorList>
    </citation>
    <scope>NUCLEOTIDE SEQUENCE [LARGE SCALE GENOMIC DNA]</scope>
    <source>
        <strain evidence="2 3">YOKOZUNA-1</strain>
    </source>
</reference>
<keyword evidence="3" id="KW-1185">Reference proteome</keyword>
<dbReference type="AlphaFoldDB" id="A0A1D1W8B2"/>
<protein>
    <submittedName>
        <fullName evidence="2">Uncharacterized protein</fullName>
    </submittedName>
</protein>
<feature type="region of interest" description="Disordered" evidence="1">
    <location>
        <begin position="34"/>
        <end position="57"/>
    </location>
</feature>
<dbReference type="OrthoDB" id="6753189at2759"/>
<sequence length="147" mass="16613">MTPGKLIDPDLVAKARVARRIKKIRSWVSEVLRNDDPNTNERKVKKPRGRPRITTPDQDQDILSFVSANRELSGVKIAAELGMNRQTLLNRLHENHIRRSKAILNGLTPSHGKSQTGAVALVRVDGNEDSEKYTEIVFDHLVPYLDK</sequence>
<dbReference type="EMBL" id="BDGG01000021">
    <property type="protein sequence ID" value="GAV09163.1"/>
    <property type="molecule type" value="Genomic_DNA"/>
</dbReference>
<evidence type="ECO:0000313" key="2">
    <source>
        <dbReference type="EMBL" id="GAV09163.1"/>
    </source>
</evidence>
<gene>
    <name evidence="2" type="primary">RvY_18755-1</name>
    <name evidence="2" type="synonym">RvY_18755.1</name>
    <name evidence="2" type="ORF">RvY_18755</name>
</gene>
<evidence type="ECO:0000313" key="3">
    <source>
        <dbReference type="Proteomes" id="UP000186922"/>
    </source>
</evidence>
<comment type="caution">
    <text evidence="2">The sequence shown here is derived from an EMBL/GenBank/DDBJ whole genome shotgun (WGS) entry which is preliminary data.</text>
</comment>
<accession>A0A1D1W8B2</accession>
<name>A0A1D1W8B2_RAMVA</name>
<dbReference type="Proteomes" id="UP000186922">
    <property type="component" value="Unassembled WGS sequence"/>
</dbReference>
<proteinExistence type="predicted"/>
<evidence type="ECO:0000256" key="1">
    <source>
        <dbReference type="SAM" id="MobiDB-lite"/>
    </source>
</evidence>